<name>A0A2V4DYB7_9GAMM</name>
<dbReference type="SMART" id="SM01219">
    <property type="entry name" value="Frataxin_Cyay"/>
    <property type="match status" value="1"/>
</dbReference>
<comment type="similarity">
    <text evidence="1 4">Belongs to the frataxin family.</text>
</comment>
<evidence type="ECO:0000313" key="6">
    <source>
        <dbReference type="Proteomes" id="UP000247673"/>
    </source>
</evidence>
<dbReference type="InterPro" id="IPR047584">
    <property type="entry name" value="CyaY"/>
</dbReference>
<gene>
    <name evidence="4" type="primary">cyaY</name>
    <name evidence="5" type="ORF">DKK78_08430</name>
</gene>
<dbReference type="PANTHER" id="PTHR16821">
    <property type="entry name" value="FRATAXIN"/>
    <property type="match status" value="1"/>
</dbReference>
<evidence type="ECO:0000256" key="4">
    <source>
        <dbReference type="HAMAP-Rule" id="MF_00142"/>
    </source>
</evidence>
<evidence type="ECO:0000256" key="2">
    <source>
        <dbReference type="ARBA" id="ARBA00022723"/>
    </source>
</evidence>
<dbReference type="GO" id="GO:0008199">
    <property type="term" value="F:ferric iron binding"/>
    <property type="evidence" value="ECO:0007669"/>
    <property type="project" value="InterPro"/>
</dbReference>
<dbReference type="Gene3D" id="3.30.920.10">
    <property type="entry name" value="Frataxin/CyaY"/>
    <property type="match status" value="1"/>
</dbReference>
<dbReference type="Pfam" id="PF01491">
    <property type="entry name" value="Frataxin_Cyay"/>
    <property type="match status" value="1"/>
</dbReference>
<organism evidence="5 6">
    <name type="scientific">Gilliamella apis</name>
    <dbReference type="NCBI Taxonomy" id="1970738"/>
    <lineage>
        <taxon>Bacteria</taxon>
        <taxon>Pseudomonadati</taxon>
        <taxon>Pseudomonadota</taxon>
        <taxon>Gammaproteobacteria</taxon>
        <taxon>Orbales</taxon>
        <taxon>Orbaceae</taxon>
        <taxon>Gilliamella</taxon>
    </lineage>
</organism>
<sequence>MNMNITQFHALTDQLFYQIELYLDKYADEHDIDLDYETNGNVITISFPNNSKIIVNTQEPLFQVWLATQKQGYHFDLINEQWICNRTDQPFEEIFASSVQEQSEQ</sequence>
<comment type="function">
    <text evidence="4">Involved in iron-sulfur (Fe-S) cluster assembly. May act as a regulator of Fe-S biogenesis.</text>
</comment>
<proteinExistence type="inferred from homology"/>
<dbReference type="PROSITE" id="PS01344">
    <property type="entry name" value="FRATAXIN_1"/>
    <property type="match status" value="1"/>
</dbReference>
<dbReference type="HAMAP" id="MF_00142">
    <property type="entry name" value="CyaY"/>
    <property type="match status" value="1"/>
</dbReference>
<evidence type="ECO:0000256" key="1">
    <source>
        <dbReference type="ARBA" id="ARBA00008183"/>
    </source>
</evidence>
<dbReference type="PANTHER" id="PTHR16821:SF2">
    <property type="entry name" value="FRATAXIN, MITOCHONDRIAL"/>
    <property type="match status" value="1"/>
</dbReference>
<keyword evidence="2 4" id="KW-0479">Metal-binding</keyword>
<reference evidence="5 6" key="1">
    <citation type="submission" date="2018-05" db="EMBL/GenBank/DDBJ databases">
        <title>Reference genomes for bee gut microbiota database.</title>
        <authorList>
            <person name="Ellegaard K.M."/>
        </authorList>
    </citation>
    <scope>NUCLEOTIDE SEQUENCE [LARGE SCALE GENOMIC DNA]</scope>
    <source>
        <strain evidence="5 6">ESL0172</strain>
    </source>
</reference>
<protein>
    <recommendedName>
        <fullName evidence="4">Iron-sulfur cluster assembly protein CyaY</fullName>
    </recommendedName>
</protein>
<dbReference type="InterPro" id="IPR020895">
    <property type="entry name" value="Frataxin_CS"/>
</dbReference>
<dbReference type="OrthoDB" id="285675at2"/>
<dbReference type="GO" id="GO:0016226">
    <property type="term" value="P:iron-sulfur cluster assembly"/>
    <property type="evidence" value="ECO:0007669"/>
    <property type="project" value="UniProtKB-UniRule"/>
</dbReference>
<dbReference type="AlphaFoldDB" id="A0A2V4DYB7"/>
<dbReference type="InterPro" id="IPR002908">
    <property type="entry name" value="Frataxin/CyaY"/>
</dbReference>
<dbReference type="PROSITE" id="PS50810">
    <property type="entry name" value="FRATAXIN_2"/>
    <property type="match status" value="1"/>
</dbReference>
<dbReference type="InterPro" id="IPR036524">
    <property type="entry name" value="Frataxin/CyaY_sf"/>
</dbReference>
<dbReference type="NCBIfam" id="TIGR03421">
    <property type="entry name" value="FeS_CyaY"/>
    <property type="match status" value="1"/>
</dbReference>
<comment type="caution">
    <text evidence="5">The sequence shown here is derived from an EMBL/GenBank/DDBJ whole genome shotgun (WGS) entry which is preliminary data.</text>
</comment>
<dbReference type="SUPFAM" id="SSF55387">
    <property type="entry name" value="Frataxin/Nqo15-like"/>
    <property type="match status" value="1"/>
</dbReference>
<dbReference type="GO" id="GO:0008198">
    <property type="term" value="F:ferrous iron binding"/>
    <property type="evidence" value="ECO:0007669"/>
    <property type="project" value="TreeGrafter"/>
</dbReference>
<dbReference type="GO" id="GO:0005829">
    <property type="term" value="C:cytosol"/>
    <property type="evidence" value="ECO:0007669"/>
    <property type="project" value="TreeGrafter"/>
</dbReference>
<accession>A0A2V4DYB7</accession>
<evidence type="ECO:0000256" key="3">
    <source>
        <dbReference type="ARBA" id="ARBA00023004"/>
    </source>
</evidence>
<dbReference type="EMBL" id="QGLO01000006">
    <property type="protein sequence ID" value="PXY90412.1"/>
    <property type="molecule type" value="Genomic_DNA"/>
</dbReference>
<keyword evidence="6" id="KW-1185">Reference proteome</keyword>
<evidence type="ECO:0000313" key="5">
    <source>
        <dbReference type="EMBL" id="PXY90412.1"/>
    </source>
</evidence>
<dbReference type="Proteomes" id="UP000247673">
    <property type="component" value="Unassembled WGS sequence"/>
</dbReference>
<keyword evidence="3 4" id="KW-0408">Iron</keyword>